<dbReference type="WormBase" id="F10G2.6b">
    <property type="protein sequence ID" value="CE38169"/>
    <property type="gene ID" value="WBGene00005983"/>
    <property type="gene designation" value="srx-92"/>
</dbReference>
<evidence type="ECO:0000313" key="7">
    <source>
        <dbReference type="EMBL" id="CCD62814.1"/>
    </source>
</evidence>
<dbReference type="ExpressionAtlas" id="H2KYF0">
    <property type="expression patterns" value="baseline"/>
</dbReference>
<evidence type="ECO:0000256" key="2">
    <source>
        <dbReference type="ARBA" id="ARBA00022692"/>
    </source>
</evidence>
<dbReference type="FunCoup" id="H2KYF0">
    <property type="interactions" value="9"/>
</dbReference>
<dbReference type="PANTHER" id="PTHR23013">
    <property type="entry name" value="SERPENTINE RECEPTOR"/>
    <property type="match status" value="1"/>
</dbReference>
<feature type="transmembrane region" description="Helical" evidence="5">
    <location>
        <begin position="190"/>
        <end position="208"/>
    </location>
</feature>
<dbReference type="InParanoid" id="H2KYF0"/>
<dbReference type="EMBL" id="BX284605">
    <property type="protein sequence ID" value="CCD62814.1"/>
    <property type="molecule type" value="Genomic_DNA"/>
</dbReference>
<dbReference type="AGR" id="WB:WBGene00005983"/>
<evidence type="ECO:0000313" key="8">
    <source>
        <dbReference type="Proteomes" id="UP000001940"/>
    </source>
</evidence>
<dbReference type="Bgee" id="WBGene00005983">
    <property type="expression patterns" value="Expressed in embryo"/>
</dbReference>
<dbReference type="eggNOG" id="ENOG502TGVY">
    <property type="taxonomic scope" value="Eukaryota"/>
</dbReference>
<feature type="domain" description="G-protein coupled receptors family 1 profile" evidence="6">
    <location>
        <begin position="29"/>
        <end position="236"/>
    </location>
</feature>
<dbReference type="GO" id="GO:0016020">
    <property type="term" value="C:membrane"/>
    <property type="evidence" value="ECO:0007669"/>
    <property type="project" value="UniProtKB-SubCell"/>
</dbReference>
<comment type="subcellular location">
    <subcellularLocation>
        <location evidence="1">Membrane</location>
    </subcellularLocation>
</comment>
<organism evidence="7 8">
    <name type="scientific">Caenorhabditis elegans</name>
    <dbReference type="NCBI Taxonomy" id="6239"/>
    <lineage>
        <taxon>Eukaryota</taxon>
        <taxon>Metazoa</taxon>
        <taxon>Ecdysozoa</taxon>
        <taxon>Nematoda</taxon>
        <taxon>Chromadorea</taxon>
        <taxon>Rhabditida</taxon>
        <taxon>Rhabditina</taxon>
        <taxon>Rhabditomorpha</taxon>
        <taxon>Rhabditoidea</taxon>
        <taxon>Rhabditidae</taxon>
        <taxon>Peloderinae</taxon>
        <taxon>Caenorhabditis</taxon>
    </lineage>
</organism>
<sequence>MSQVYNYTDPVNLGVAFLMATIGTFGVICNSSIVCIFLKEKSEKTAFNTICFFRATSNIIILTIAFLTNFLPKTLLGYSPYPDVIESWLIHISHTLYLGNEYQIVLIAINRFCAVFLPTKYATIFSLFNITIILVFIYIFRIAKKIYELLPESAKGCHALFSTNSLTWYFSTSPGCNSTENALEMIKCTFIMMAILNFITFLKILHSYKKSRKTETVVGARKRMCKNILCFLQTILQDSLYFIDMTFTFKLSSWSTNRIWTYFSGTFVWECLHSFDGFIMIIFNERLSFLKTKVKHINILPIVGGHLRQRLVSLTTLSHLK</sequence>
<protein>
    <submittedName>
        <fullName evidence="7">G-protein coupled receptors family 1 profile domain-containing protein</fullName>
    </submittedName>
</protein>
<evidence type="ECO:0000313" key="9">
    <source>
        <dbReference type="WormBase" id="F10G2.6b"/>
    </source>
</evidence>
<dbReference type="AlphaFoldDB" id="H2KYF0"/>
<feature type="transmembrane region" description="Helical" evidence="5">
    <location>
        <begin position="88"/>
        <end position="109"/>
    </location>
</feature>
<feature type="transmembrane region" description="Helical" evidence="5">
    <location>
        <begin position="228"/>
        <end position="247"/>
    </location>
</feature>
<evidence type="ECO:0000256" key="5">
    <source>
        <dbReference type="SAM" id="Phobius"/>
    </source>
</evidence>
<reference evidence="7 8" key="1">
    <citation type="journal article" date="1998" name="Science">
        <title>Genome sequence of the nematode C. elegans: a platform for investigating biology.</title>
        <authorList>
            <consortium name="The C. elegans sequencing consortium"/>
            <person name="Sulson J.E."/>
            <person name="Waterston R."/>
        </authorList>
    </citation>
    <scope>NUCLEOTIDE SEQUENCE [LARGE SCALE GENOMIC DNA]</scope>
    <source>
        <strain evidence="7 8">Bristol N2</strain>
    </source>
</reference>
<keyword evidence="3 5" id="KW-1133">Transmembrane helix</keyword>
<dbReference type="SMR" id="H2KYF0"/>
<feature type="transmembrane region" description="Helical" evidence="5">
    <location>
        <begin position="15"/>
        <end position="38"/>
    </location>
</feature>
<gene>
    <name evidence="7 9" type="primary">srx-92</name>
    <name evidence="7" type="ORF">CELE_F10G2.6</name>
    <name evidence="9" type="ORF">F10G2.6</name>
</gene>
<feature type="transmembrane region" description="Helical" evidence="5">
    <location>
        <begin position="259"/>
        <end position="283"/>
    </location>
</feature>
<dbReference type="HOGENOM" id="CLU_072408_0_0_1"/>
<dbReference type="PANTHER" id="PTHR23013:SF27">
    <property type="entry name" value="G-PROTEIN COUPLED RECEPTORS FAMILY 1 PROFILE DOMAIN-CONTAINING PROTEIN"/>
    <property type="match status" value="1"/>
</dbReference>
<dbReference type="CDD" id="cd00637">
    <property type="entry name" value="7tm_classA_rhodopsin-like"/>
    <property type="match status" value="1"/>
</dbReference>
<evidence type="ECO:0000256" key="1">
    <source>
        <dbReference type="ARBA" id="ARBA00004370"/>
    </source>
</evidence>
<dbReference type="InterPro" id="IPR019430">
    <property type="entry name" value="7TM_GPCR_serpentine_rcpt_Srx"/>
</dbReference>
<dbReference type="InterPro" id="IPR017452">
    <property type="entry name" value="GPCR_Rhodpsn_7TM"/>
</dbReference>
<proteinExistence type="predicted"/>
<dbReference type="RefSeq" id="NP_001023783.1">
    <property type="nucleotide sequence ID" value="NM_001028612.1"/>
</dbReference>
<keyword evidence="7" id="KW-0675">Receptor</keyword>
<dbReference type="SUPFAM" id="SSF81321">
    <property type="entry name" value="Family A G protein-coupled receptor-like"/>
    <property type="match status" value="1"/>
</dbReference>
<dbReference type="PhylomeDB" id="H2KYF0"/>
<keyword evidence="2 5" id="KW-0812">Transmembrane</keyword>
<dbReference type="PROSITE" id="PS50262">
    <property type="entry name" value="G_PROTEIN_RECEP_F1_2"/>
    <property type="match status" value="1"/>
</dbReference>
<dbReference type="GeneID" id="184316"/>
<dbReference type="OrthoDB" id="5825164at2759"/>
<evidence type="ECO:0000256" key="3">
    <source>
        <dbReference type="ARBA" id="ARBA00022989"/>
    </source>
</evidence>
<dbReference type="Gene3D" id="1.20.1070.10">
    <property type="entry name" value="Rhodopsin 7-helix transmembrane proteins"/>
    <property type="match status" value="1"/>
</dbReference>
<evidence type="ECO:0000256" key="4">
    <source>
        <dbReference type="ARBA" id="ARBA00023136"/>
    </source>
</evidence>
<accession>H2KYF0</accession>
<evidence type="ECO:0000259" key="6">
    <source>
        <dbReference type="PROSITE" id="PS50262"/>
    </source>
</evidence>
<dbReference type="CTD" id="184316"/>
<feature type="transmembrane region" description="Helical" evidence="5">
    <location>
        <begin position="50"/>
        <end position="68"/>
    </location>
</feature>
<keyword evidence="4 5" id="KW-0472">Membrane</keyword>
<dbReference type="Pfam" id="PF10328">
    <property type="entry name" value="7TM_GPCR_Srx"/>
    <property type="match status" value="1"/>
</dbReference>
<feature type="transmembrane region" description="Helical" evidence="5">
    <location>
        <begin position="121"/>
        <end position="140"/>
    </location>
</feature>
<dbReference type="Proteomes" id="UP000001940">
    <property type="component" value="Chromosome V"/>
</dbReference>
<name>H2KYF0_CAEEL</name>
<keyword evidence="8" id="KW-1185">Reference proteome</keyword>
<dbReference type="PaxDb" id="6239-F10G2.6b"/>